<evidence type="ECO:0000256" key="3">
    <source>
        <dbReference type="ARBA" id="ARBA00022723"/>
    </source>
</evidence>
<protein>
    <recommendedName>
        <fullName evidence="10">Cytochrome P450</fullName>
    </recommendedName>
</protein>
<dbReference type="InterPro" id="IPR001128">
    <property type="entry name" value="Cyt_P450"/>
</dbReference>
<evidence type="ECO:0000256" key="1">
    <source>
        <dbReference type="ARBA" id="ARBA00010617"/>
    </source>
</evidence>
<dbReference type="InterPro" id="IPR017972">
    <property type="entry name" value="Cyt_P450_CS"/>
</dbReference>
<dbReference type="KEGG" id="cmd:B841_10860"/>
<dbReference type="PANTHER" id="PTHR46696:SF6">
    <property type="entry name" value="P450, PUTATIVE (EUROFUNG)-RELATED"/>
    <property type="match status" value="1"/>
</dbReference>
<dbReference type="AlphaFoldDB" id="S5SWN7"/>
<dbReference type="EMBL" id="CP003924">
    <property type="protein sequence ID" value="AGS35644.1"/>
    <property type="molecule type" value="Genomic_DNA"/>
</dbReference>
<keyword evidence="6 7" id="KW-0503">Monooxygenase</keyword>
<evidence type="ECO:0000313" key="9">
    <source>
        <dbReference type="Proteomes" id="UP000015388"/>
    </source>
</evidence>
<dbReference type="GO" id="GO:0020037">
    <property type="term" value="F:heme binding"/>
    <property type="evidence" value="ECO:0007669"/>
    <property type="project" value="InterPro"/>
</dbReference>
<reference evidence="8 9" key="1">
    <citation type="submission" date="2012-11" db="EMBL/GenBank/DDBJ databases">
        <title>The complete genome sequence of Corynebacterium maris Coryn-1 (=DSM 45190).</title>
        <authorList>
            <person name="Schaffert L."/>
            <person name="Albersmeier A."/>
            <person name="Kalinowski J."/>
            <person name="Ruckert C."/>
        </authorList>
    </citation>
    <scope>NUCLEOTIDE SEQUENCE [LARGE SCALE GENOMIC DNA]</scope>
    <source>
        <strain evidence="9">Coryn-1</strain>
    </source>
</reference>
<dbReference type="Pfam" id="PF00067">
    <property type="entry name" value="p450"/>
    <property type="match status" value="1"/>
</dbReference>
<evidence type="ECO:0000256" key="6">
    <source>
        <dbReference type="ARBA" id="ARBA00023033"/>
    </source>
</evidence>
<keyword evidence="9" id="KW-1185">Reference proteome</keyword>
<dbReference type="PROSITE" id="PS00086">
    <property type="entry name" value="CYTOCHROME_P450"/>
    <property type="match status" value="1"/>
</dbReference>
<dbReference type="GO" id="GO:0004497">
    <property type="term" value="F:monooxygenase activity"/>
    <property type="evidence" value="ECO:0007669"/>
    <property type="project" value="UniProtKB-KW"/>
</dbReference>
<dbReference type="PATRIC" id="fig|1224163.3.peg.2190"/>
<evidence type="ECO:0000256" key="4">
    <source>
        <dbReference type="ARBA" id="ARBA00023002"/>
    </source>
</evidence>
<keyword evidence="5 7" id="KW-0408">Iron</keyword>
<name>S5SWN7_9CORY</name>
<evidence type="ECO:0008006" key="10">
    <source>
        <dbReference type="Google" id="ProtNLM"/>
    </source>
</evidence>
<dbReference type="SUPFAM" id="SSF48264">
    <property type="entry name" value="Cytochrome P450"/>
    <property type="match status" value="1"/>
</dbReference>
<dbReference type="PANTHER" id="PTHR46696">
    <property type="entry name" value="P450, PUTATIVE (EUROFUNG)-RELATED"/>
    <property type="match status" value="1"/>
</dbReference>
<comment type="similarity">
    <text evidence="1 7">Belongs to the cytochrome P450 family.</text>
</comment>
<dbReference type="eggNOG" id="COG2124">
    <property type="taxonomic scope" value="Bacteria"/>
</dbReference>
<keyword evidence="3 7" id="KW-0479">Metal-binding</keyword>
<gene>
    <name evidence="8" type="ORF">B841_10860</name>
</gene>
<dbReference type="InterPro" id="IPR002397">
    <property type="entry name" value="Cyt_P450_B"/>
</dbReference>
<sequence length="384" mass="41443">MPAADPTATQPVAYGDGLHARGCPVVHGPGGEVIVVGHEETRRVAEDAETFSSSVSRFLQIPNGLDGEEHRRFRALLDTYLDASVVQNLSGGFHAVAREVVAEHLTGETVTVDAVGDLGDTFAVRTMLDWLGWAPELEDRLVAWVKENNVATRSGELERTAAAAAEFDAIIDAAVGPKLADPGEDVTSRLIEDDSLGRRLTREEVVSILRNWTGGDLSSMSYCIGVLLKALADNPPLQERLRAGVGGAEFEAIVDEVLRRDSPFVSNRRVTTCPVTLGGVEVPEGNQIRLHWTAANRDPEAFEDPDGFDPEAHADKNLVWGAGPHYCPGKALSMVELEAFLTELLRAASVRNPDWEEAQPAAVREIHPVGGWSSLPVTLVRLDG</sequence>
<evidence type="ECO:0000256" key="7">
    <source>
        <dbReference type="RuleBase" id="RU000461"/>
    </source>
</evidence>
<organism evidence="8 9">
    <name type="scientific">Corynebacterium maris DSM 45190</name>
    <dbReference type="NCBI Taxonomy" id="1224163"/>
    <lineage>
        <taxon>Bacteria</taxon>
        <taxon>Bacillati</taxon>
        <taxon>Actinomycetota</taxon>
        <taxon>Actinomycetes</taxon>
        <taxon>Mycobacteriales</taxon>
        <taxon>Corynebacteriaceae</taxon>
        <taxon>Corynebacterium</taxon>
    </lineage>
</organism>
<keyword evidence="2 7" id="KW-0349">Heme</keyword>
<proteinExistence type="inferred from homology"/>
<keyword evidence="4 7" id="KW-0560">Oxidoreductase</keyword>
<evidence type="ECO:0000256" key="2">
    <source>
        <dbReference type="ARBA" id="ARBA00022617"/>
    </source>
</evidence>
<evidence type="ECO:0000256" key="5">
    <source>
        <dbReference type="ARBA" id="ARBA00023004"/>
    </source>
</evidence>
<dbReference type="InterPro" id="IPR036396">
    <property type="entry name" value="Cyt_P450_sf"/>
</dbReference>
<accession>S5SWN7</accession>
<dbReference type="GO" id="GO:0005506">
    <property type="term" value="F:iron ion binding"/>
    <property type="evidence" value="ECO:0007669"/>
    <property type="project" value="InterPro"/>
</dbReference>
<dbReference type="Proteomes" id="UP000015388">
    <property type="component" value="Chromosome"/>
</dbReference>
<dbReference type="Gene3D" id="1.10.630.10">
    <property type="entry name" value="Cytochrome P450"/>
    <property type="match status" value="1"/>
</dbReference>
<dbReference type="STRING" id="1224163.B841_10860"/>
<evidence type="ECO:0000313" key="8">
    <source>
        <dbReference type="EMBL" id="AGS35644.1"/>
    </source>
</evidence>
<dbReference type="OrthoDB" id="3664945at2"/>
<dbReference type="HOGENOM" id="CLU_033716_0_1_11"/>
<dbReference type="PRINTS" id="PR00359">
    <property type="entry name" value="BP450"/>
</dbReference>
<dbReference type="GO" id="GO:0016705">
    <property type="term" value="F:oxidoreductase activity, acting on paired donors, with incorporation or reduction of molecular oxygen"/>
    <property type="evidence" value="ECO:0007669"/>
    <property type="project" value="InterPro"/>
</dbReference>